<protein>
    <submittedName>
        <fullName evidence="1">3207_t:CDS:1</fullName>
    </submittedName>
</protein>
<accession>A0ACA9RLR7</accession>
<comment type="caution">
    <text evidence="1">The sequence shown here is derived from an EMBL/GenBank/DDBJ whole genome shotgun (WGS) entry which is preliminary data.</text>
</comment>
<dbReference type="Proteomes" id="UP000789366">
    <property type="component" value="Unassembled WGS sequence"/>
</dbReference>
<proteinExistence type="predicted"/>
<gene>
    <name evidence="1" type="ORF">SPELUC_LOCUS17990</name>
</gene>
<name>A0ACA9RLR7_9GLOM</name>
<organism evidence="1 2">
    <name type="scientific">Cetraspora pellucida</name>
    <dbReference type="NCBI Taxonomy" id="1433469"/>
    <lineage>
        <taxon>Eukaryota</taxon>
        <taxon>Fungi</taxon>
        <taxon>Fungi incertae sedis</taxon>
        <taxon>Mucoromycota</taxon>
        <taxon>Glomeromycotina</taxon>
        <taxon>Glomeromycetes</taxon>
        <taxon>Diversisporales</taxon>
        <taxon>Gigasporaceae</taxon>
        <taxon>Cetraspora</taxon>
    </lineage>
</organism>
<reference evidence="1" key="1">
    <citation type="submission" date="2021-06" db="EMBL/GenBank/DDBJ databases">
        <authorList>
            <person name="Kallberg Y."/>
            <person name="Tangrot J."/>
            <person name="Rosling A."/>
        </authorList>
    </citation>
    <scope>NUCLEOTIDE SEQUENCE</scope>
    <source>
        <strain evidence="1">28 12/20/2015</strain>
    </source>
</reference>
<dbReference type="EMBL" id="CAJVPW010078997">
    <property type="protein sequence ID" value="CAG8800077.1"/>
    <property type="molecule type" value="Genomic_DNA"/>
</dbReference>
<sequence>ETEKSLWKKIFNSFEVLSAWIELPIIKPRRKSNSYRLIEIDATLFNEISTQ</sequence>
<feature type="non-terminal residue" evidence="1">
    <location>
        <position position="51"/>
    </location>
</feature>
<feature type="non-terminal residue" evidence="1">
    <location>
        <position position="1"/>
    </location>
</feature>
<evidence type="ECO:0000313" key="2">
    <source>
        <dbReference type="Proteomes" id="UP000789366"/>
    </source>
</evidence>
<keyword evidence="2" id="KW-1185">Reference proteome</keyword>
<evidence type="ECO:0000313" key="1">
    <source>
        <dbReference type="EMBL" id="CAG8800077.1"/>
    </source>
</evidence>